<dbReference type="EMBL" id="CP021404">
    <property type="protein sequence ID" value="ATI41918.1"/>
    <property type="molecule type" value="Genomic_DNA"/>
</dbReference>
<accession>A0A291LZI5</accession>
<name>A0A291LZI5_9RHOB</name>
<dbReference type="KEGG" id="cmag:CBW24_07825"/>
<evidence type="ECO:0000313" key="2">
    <source>
        <dbReference type="Proteomes" id="UP000219050"/>
    </source>
</evidence>
<sequence>MTDQRATANALMCALIKGVYGNLDAAAETINARWGRGSSSKGTLSKRMSGALGWTLDDVFALEDAACRFPVSRFMAQRLEGLGPQCTNGNLLEEAGSISREAGEAVSAVLAAAQSAEAGDRSQAIAELADVERAVRRARQLLEAQE</sequence>
<keyword evidence="2" id="KW-1185">Reference proteome</keyword>
<dbReference type="RefSeq" id="WP_088664018.1">
    <property type="nucleotide sequence ID" value="NZ_CP021404.1"/>
</dbReference>
<dbReference type="Proteomes" id="UP000219050">
    <property type="component" value="Chromosome"/>
</dbReference>
<evidence type="ECO:0000313" key="1">
    <source>
        <dbReference type="EMBL" id="ATI41918.1"/>
    </source>
</evidence>
<dbReference type="OrthoDB" id="7877014at2"/>
<protein>
    <submittedName>
        <fullName evidence="1">Uncharacterized protein</fullName>
    </submittedName>
</protein>
<proteinExistence type="predicted"/>
<organism evidence="1 2">
    <name type="scientific">Pacificitalea manganoxidans</name>
    <dbReference type="NCBI Taxonomy" id="1411902"/>
    <lineage>
        <taxon>Bacteria</taxon>
        <taxon>Pseudomonadati</taxon>
        <taxon>Pseudomonadota</taxon>
        <taxon>Alphaproteobacteria</taxon>
        <taxon>Rhodobacterales</taxon>
        <taxon>Paracoccaceae</taxon>
        <taxon>Pacificitalea</taxon>
    </lineage>
</organism>
<gene>
    <name evidence="1" type="ORF">CBW24_07825</name>
</gene>
<dbReference type="AlphaFoldDB" id="A0A291LZI5"/>
<reference evidence="1 2" key="1">
    <citation type="submission" date="2017-05" db="EMBL/GenBank/DDBJ databases">
        <title>Comparative genomic and metabolic analysis of manganese-oxidizing mechanisms in Celeribater manganoxidans DY25T: its adaption to the environment of polymetallic nodule.</title>
        <authorList>
            <person name="Wang X."/>
        </authorList>
    </citation>
    <scope>NUCLEOTIDE SEQUENCE [LARGE SCALE GENOMIC DNA]</scope>
    <source>
        <strain evidence="1 2">DY25</strain>
    </source>
</reference>